<dbReference type="GO" id="GO:0031012">
    <property type="term" value="C:extracellular matrix"/>
    <property type="evidence" value="ECO:0007669"/>
    <property type="project" value="TreeGrafter"/>
</dbReference>
<dbReference type="SMART" id="SM00043">
    <property type="entry name" value="CY"/>
    <property type="match status" value="2"/>
</dbReference>
<comment type="subcellular location">
    <subcellularLocation>
        <location evidence="1">Secreted</location>
    </subcellularLocation>
</comment>
<feature type="domain" description="Cystatin fetuin-A-type" evidence="9">
    <location>
        <begin position="23"/>
        <end position="131"/>
    </location>
</feature>
<dbReference type="Pfam" id="PF00031">
    <property type="entry name" value="Cystatin"/>
    <property type="match status" value="2"/>
</dbReference>
<protein>
    <submittedName>
        <fullName evidence="11">Alpha-2-HS-glycoprotein 2</fullName>
    </submittedName>
</protein>
<evidence type="ECO:0000313" key="11">
    <source>
        <dbReference type="RefSeq" id="XP_028988675.1"/>
    </source>
</evidence>
<dbReference type="InParanoid" id="A0A6P7L410"/>
<dbReference type="FunFam" id="3.10.450.10:FF:000009">
    <property type="entry name" value="Alpha-2-HS-glycoprotein 2"/>
    <property type="match status" value="1"/>
</dbReference>
<keyword evidence="4" id="KW-0677">Repeat</keyword>
<gene>
    <name evidence="11" type="primary">ahsg2</name>
</gene>
<dbReference type="RefSeq" id="XP_028988675.1">
    <property type="nucleotide sequence ID" value="XM_029132842.2"/>
</dbReference>
<keyword evidence="6" id="KW-0325">Glycoprotein</keyword>
<keyword evidence="2" id="KW-0964">Secreted</keyword>
<evidence type="ECO:0000256" key="1">
    <source>
        <dbReference type="ARBA" id="ARBA00004613"/>
    </source>
</evidence>
<dbReference type="InterPro" id="IPR000010">
    <property type="entry name" value="Cystatin_dom"/>
</dbReference>
<proteinExistence type="predicted"/>
<dbReference type="CDD" id="cd00042">
    <property type="entry name" value="CY"/>
    <property type="match status" value="1"/>
</dbReference>
<dbReference type="InterPro" id="IPR050735">
    <property type="entry name" value="Kininogen_Fetuin_HRG"/>
</dbReference>
<dbReference type="PANTHER" id="PTHR13814">
    <property type="entry name" value="FETUIN"/>
    <property type="match status" value="1"/>
</dbReference>
<dbReference type="PROSITE" id="PS01255">
    <property type="entry name" value="FETUIN_2"/>
    <property type="match status" value="1"/>
</dbReference>
<dbReference type="PANTHER" id="PTHR13814:SF6">
    <property type="entry name" value="ALPHA-2-HS-GLYCOPROTEIN"/>
    <property type="match status" value="1"/>
</dbReference>
<dbReference type="Gene3D" id="3.10.450.10">
    <property type="match status" value="1"/>
</dbReference>
<evidence type="ECO:0000256" key="8">
    <source>
        <dbReference type="SAM" id="SignalP"/>
    </source>
</evidence>
<feature type="region of interest" description="Disordered" evidence="7">
    <location>
        <begin position="263"/>
        <end position="299"/>
    </location>
</feature>
<evidence type="ECO:0000256" key="6">
    <source>
        <dbReference type="ARBA" id="ARBA00023180"/>
    </source>
</evidence>
<dbReference type="InterPro" id="IPR001363">
    <property type="entry name" value="Prot_inh_fetuin_CS"/>
</dbReference>
<organism evidence="10 11">
    <name type="scientific">Betta splendens</name>
    <name type="common">Siamese fighting fish</name>
    <dbReference type="NCBI Taxonomy" id="158456"/>
    <lineage>
        <taxon>Eukaryota</taxon>
        <taxon>Metazoa</taxon>
        <taxon>Chordata</taxon>
        <taxon>Craniata</taxon>
        <taxon>Vertebrata</taxon>
        <taxon>Euteleostomi</taxon>
        <taxon>Actinopterygii</taxon>
        <taxon>Neopterygii</taxon>
        <taxon>Teleostei</taxon>
        <taxon>Neoteleostei</taxon>
        <taxon>Acanthomorphata</taxon>
        <taxon>Anabantaria</taxon>
        <taxon>Anabantiformes</taxon>
        <taxon>Anabantoidei</taxon>
        <taxon>Osphronemidae</taxon>
        <taxon>Betta</taxon>
    </lineage>
</organism>
<dbReference type="AlphaFoldDB" id="A0A6P7L410"/>
<evidence type="ECO:0000259" key="9">
    <source>
        <dbReference type="PROSITE" id="PS51529"/>
    </source>
</evidence>
<dbReference type="InterPro" id="IPR025760">
    <property type="entry name" value="Cystatin_Fetuin_A"/>
</dbReference>
<evidence type="ECO:0000256" key="7">
    <source>
        <dbReference type="SAM" id="MobiDB-lite"/>
    </source>
</evidence>
<accession>A0A6P7L410</accession>
<evidence type="ECO:0000256" key="4">
    <source>
        <dbReference type="ARBA" id="ARBA00022737"/>
    </source>
</evidence>
<dbReference type="InterPro" id="IPR046350">
    <property type="entry name" value="Cystatin_sf"/>
</dbReference>
<dbReference type="Proteomes" id="UP000515150">
    <property type="component" value="Chromosome 17"/>
</dbReference>
<sequence length="383" mass="40374">MHPVAVTVVLGILVGVQAQILLPARPQCDSPLVEEAAVAARNHLNAQHTHGYKYELNRIEDVKVYTEPNGVETYVLEVDLLETDCHALDPTPLANCTVRPKHLTAVEGDCDVVLKKVGGALTVTAFKCKTEASTEDLCLGCYTLLPLNDTGALNFIHASLATFNNNTVNATYDIYQIGRMSSQIVSGGPQYLTEYVISEVNCTGGNCVPLDEATVKRGLCRASGRSTAHNVDCKIFPNLTPLVDANATGPAVPPVIHAHNKHGFGHHKLTPFHNPHLSTHLSAESPESESAEMVQAAPKAAAPAADAAAPAVDAAAPAVDAAAPAVDAAPAAPAAAEPAVALETSDSMEVNPRFMFKREVVLAAPVHAPLPPPPCPGRVRFFK</sequence>
<name>A0A6P7L410_BETSP</name>
<dbReference type="SUPFAM" id="SSF54403">
    <property type="entry name" value="Cystatin/monellin"/>
    <property type="match status" value="2"/>
</dbReference>
<dbReference type="GO" id="GO:0072562">
    <property type="term" value="C:blood microparticle"/>
    <property type="evidence" value="ECO:0007669"/>
    <property type="project" value="TreeGrafter"/>
</dbReference>
<dbReference type="GO" id="GO:0004869">
    <property type="term" value="F:cysteine-type endopeptidase inhibitor activity"/>
    <property type="evidence" value="ECO:0007669"/>
    <property type="project" value="InterPro"/>
</dbReference>
<reference evidence="11" key="1">
    <citation type="submission" date="2025-08" db="UniProtKB">
        <authorList>
            <consortium name="RefSeq"/>
        </authorList>
    </citation>
    <scope>IDENTIFICATION</scope>
</reference>
<evidence type="ECO:0000256" key="2">
    <source>
        <dbReference type="ARBA" id="ARBA00022525"/>
    </source>
</evidence>
<dbReference type="FunCoup" id="A0A6P7L410">
    <property type="interactions" value="57"/>
</dbReference>
<dbReference type="PROSITE" id="PS51529">
    <property type="entry name" value="CYSTATIN_FETUIN_A"/>
    <property type="match status" value="1"/>
</dbReference>
<keyword evidence="10" id="KW-1185">Reference proteome</keyword>
<dbReference type="CTD" id="567406"/>
<keyword evidence="3 8" id="KW-0732">Signal</keyword>
<evidence type="ECO:0000256" key="3">
    <source>
        <dbReference type="ARBA" id="ARBA00022729"/>
    </source>
</evidence>
<evidence type="ECO:0000313" key="10">
    <source>
        <dbReference type="Proteomes" id="UP000515150"/>
    </source>
</evidence>
<evidence type="ECO:0000256" key="5">
    <source>
        <dbReference type="ARBA" id="ARBA00023157"/>
    </source>
</evidence>
<dbReference type="OrthoDB" id="8780871at2759"/>
<keyword evidence="5" id="KW-1015">Disulfide bond</keyword>
<feature type="chain" id="PRO_5028484503" evidence="8">
    <location>
        <begin position="19"/>
        <end position="383"/>
    </location>
</feature>
<feature type="signal peptide" evidence="8">
    <location>
        <begin position="1"/>
        <end position="18"/>
    </location>
</feature>
<dbReference type="KEGG" id="bspl:114845058"/>
<dbReference type="GeneID" id="114845058"/>